<keyword evidence="1" id="KW-0812">Transmembrane</keyword>
<feature type="transmembrane region" description="Helical" evidence="1">
    <location>
        <begin position="52"/>
        <end position="73"/>
    </location>
</feature>
<dbReference type="EMBL" id="KI396637">
    <property type="protein sequence ID" value="ERM96926.1"/>
    <property type="molecule type" value="Genomic_DNA"/>
</dbReference>
<keyword evidence="1" id="KW-0472">Membrane</keyword>
<evidence type="ECO:0000313" key="3">
    <source>
        <dbReference type="Proteomes" id="UP000017836"/>
    </source>
</evidence>
<evidence type="ECO:0000313" key="2">
    <source>
        <dbReference type="EMBL" id="ERM96926.1"/>
    </source>
</evidence>
<protein>
    <submittedName>
        <fullName evidence="2">Uncharacterized protein</fullName>
    </submittedName>
</protein>
<dbReference type="Gramene" id="ERM96926">
    <property type="protein sequence ID" value="ERM96926"/>
    <property type="gene ID" value="AMTR_s00074p00133470"/>
</dbReference>
<dbReference type="Proteomes" id="UP000017836">
    <property type="component" value="Unassembled WGS sequence"/>
</dbReference>
<evidence type="ECO:0000256" key="1">
    <source>
        <dbReference type="SAM" id="Phobius"/>
    </source>
</evidence>
<dbReference type="AlphaFoldDB" id="W1NMX1"/>
<gene>
    <name evidence="2" type="ORF">AMTR_s00074p00133470</name>
</gene>
<organism evidence="2 3">
    <name type="scientific">Amborella trichopoda</name>
    <dbReference type="NCBI Taxonomy" id="13333"/>
    <lineage>
        <taxon>Eukaryota</taxon>
        <taxon>Viridiplantae</taxon>
        <taxon>Streptophyta</taxon>
        <taxon>Embryophyta</taxon>
        <taxon>Tracheophyta</taxon>
        <taxon>Spermatophyta</taxon>
        <taxon>Magnoliopsida</taxon>
        <taxon>Amborellales</taxon>
        <taxon>Amborellaceae</taxon>
        <taxon>Amborella</taxon>
    </lineage>
</organism>
<feature type="transmembrane region" description="Helical" evidence="1">
    <location>
        <begin position="93"/>
        <end position="113"/>
    </location>
</feature>
<reference evidence="3" key="1">
    <citation type="journal article" date="2013" name="Science">
        <title>The Amborella genome and the evolution of flowering plants.</title>
        <authorList>
            <consortium name="Amborella Genome Project"/>
        </authorList>
    </citation>
    <scope>NUCLEOTIDE SEQUENCE [LARGE SCALE GENOMIC DNA]</scope>
</reference>
<sequence length="115" mass="12841">MGSEISIPQLRHQSPLPLPLPLRSRSLLTLHWPFPFSTARGLVTLRVINLRCLPFTILFFIPILRFCGLGSSISSGSSLTIKAFSLQTLRVHLFSFLSSAVSLQFISLPSRAYTR</sequence>
<proteinExistence type="predicted"/>
<dbReference type="HOGENOM" id="CLU_2112172_0_0_1"/>
<accession>W1NMX1</accession>
<keyword evidence="3" id="KW-1185">Reference proteome</keyword>
<name>W1NMX1_AMBTC</name>
<keyword evidence="1" id="KW-1133">Transmembrane helix</keyword>